<evidence type="ECO:0000256" key="7">
    <source>
        <dbReference type="ARBA" id="ARBA00022723"/>
    </source>
</evidence>
<keyword evidence="7 15" id="KW-0479">Metal-binding</keyword>
<dbReference type="PANTHER" id="PTHR24292">
    <property type="entry name" value="CYTOCHROME P450"/>
    <property type="match status" value="1"/>
</dbReference>
<dbReference type="SUPFAM" id="SSF48264">
    <property type="entry name" value="Cytochrome P450"/>
    <property type="match status" value="1"/>
</dbReference>
<proteinExistence type="inferred from homology"/>
<protein>
    <recommendedName>
        <fullName evidence="5">unspecific monooxygenase</fullName>
        <ecNumber evidence="5">1.14.14.1</ecNumber>
    </recommendedName>
</protein>
<dbReference type="InterPro" id="IPR036396">
    <property type="entry name" value="Cyt_P450_sf"/>
</dbReference>
<evidence type="ECO:0000256" key="4">
    <source>
        <dbReference type="ARBA" id="ARBA00010617"/>
    </source>
</evidence>
<keyword evidence="12 15" id="KW-0503">Monooxygenase</keyword>
<evidence type="ECO:0000256" key="6">
    <source>
        <dbReference type="ARBA" id="ARBA00022617"/>
    </source>
</evidence>
<keyword evidence="17" id="KW-1185">Reference proteome</keyword>
<dbReference type="EMBL" id="OU963898">
    <property type="protein sequence ID" value="CAH0406223.1"/>
    <property type="molecule type" value="Genomic_DNA"/>
</dbReference>
<dbReference type="Pfam" id="PF00067">
    <property type="entry name" value="p450"/>
    <property type="match status" value="1"/>
</dbReference>
<dbReference type="PRINTS" id="PR00463">
    <property type="entry name" value="EP450I"/>
</dbReference>
<accession>A0ABN8BBW3</accession>
<name>A0ABN8BBW3_CHISP</name>
<keyword evidence="11 15" id="KW-0408">Iron</keyword>
<dbReference type="PANTHER" id="PTHR24292:SF54">
    <property type="entry name" value="CYP9F3-RELATED"/>
    <property type="match status" value="1"/>
</dbReference>
<evidence type="ECO:0000256" key="12">
    <source>
        <dbReference type="ARBA" id="ARBA00023033"/>
    </source>
</evidence>
<evidence type="ECO:0000256" key="15">
    <source>
        <dbReference type="RuleBase" id="RU000461"/>
    </source>
</evidence>
<comment type="similarity">
    <text evidence="4 15">Belongs to the cytochrome P450 family.</text>
</comment>
<evidence type="ECO:0000256" key="8">
    <source>
        <dbReference type="ARBA" id="ARBA00022824"/>
    </source>
</evidence>
<evidence type="ECO:0000313" key="17">
    <source>
        <dbReference type="Proteomes" id="UP001153292"/>
    </source>
</evidence>
<dbReference type="PRINTS" id="PR00385">
    <property type="entry name" value="P450"/>
</dbReference>
<comment type="catalytic activity">
    <reaction evidence="14">
        <text>an organic molecule + reduced [NADPH--hemoprotein reductase] + O2 = an alcohol + oxidized [NADPH--hemoprotein reductase] + H2O + H(+)</text>
        <dbReference type="Rhea" id="RHEA:17149"/>
        <dbReference type="Rhea" id="RHEA-COMP:11964"/>
        <dbReference type="Rhea" id="RHEA-COMP:11965"/>
        <dbReference type="ChEBI" id="CHEBI:15377"/>
        <dbReference type="ChEBI" id="CHEBI:15378"/>
        <dbReference type="ChEBI" id="CHEBI:15379"/>
        <dbReference type="ChEBI" id="CHEBI:30879"/>
        <dbReference type="ChEBI" id="CHEBI:57618"/>
        <dbReference type="ChEBI" id="CHEBI:58210"/>
        <dbReference type="ChEBI" id="CHEBI:142491"/>
        <dbReference type="EC" id="1.14.14.1"/>
    </reaction>
</comment>
<evidence type="ECO:0000256" key="2">
    <source>
        <dbReference type="ARBA" id="ARBA00004174"/>
    </source>
</evidence>
<dbReference type="InterPro" id="IPR002401">
    <property type="entry name" value="Cyt_P450_E_grp-I"/>
</dbReference>
<gene>
    <name evidence="16" type="ORF">CHILSU_LOCUS9597</name>
</gene>
<evidence type="ECO:0000256" key="13">
    <source>
        <dbReference type="ARBA" id="ARBA00023136"/>
    </source>
</evidence>
<dbReference type="EC" id="1.14.14.1" evidence="5"/>
<keyword evidence="8" id="KW-0256">Endoplasmic reticulum</keyword>
<evidence type="ECO:0000256" key="14">
    <source>
        <dbReference type="ARBA" id="ARBA00047827"/>
    </source>
</evidence>
<evidence type="ECO:0000256" key="3">
    <source>
        <dbReference type="ARBA" id="ARBA00004406"/>
    </source>
</evidence>
<reference evidence="16" key="1">
    <citation type="submission" date="2021-12" db="EMBL/GenBank/DDBJ databases">
        <authorList>
            <person name="King R."/>
        </authorList>
    </citation>
    <scope>NUCLEOTIDE SEQUENCE</scope>
</reference>
<organism evidence="16 17">
    <name type="scientific">Chilo suppressalis</name>
    <name type="common">Asiatic rice borer moth</name>
    <dbReference type="NCBI Taxonomy" id="168631"/>
    <lineage>
        <taxon>Eukaryota</taxon>
        <taxon>Metazoa</taxon>
        <taxon>Ecdysozoa</taxon>
        <taxon>Arthropoda</taxon>
        <taxon>Hexapoda</taxon>
        <taxon>Insecta</taxon>
        <taxon>Pterygota</taxon>
        <taxon>Neoptera</taxon>
        <taxon>Endopterygota</taxon>
        <taxon>Lepidoptera</taxon>
        <taxon>Glossata</taxon>
        <taxon>Ditrysia</taxon>
        <taxon>Pyraloidea</taxon>
        <taxon>Crambidae</taxon>
        <taxon>Crambinae</taxon>
        <taxon>Chilo</taxon>
    </lineage>
</organism>
<evidence type="ECO:0000256" key="5">
    <source>
        <dbReference type="ARBA" id="ARBA00012109"/>
    </source>
</evidence>
<dbReference type="InterPro" id="IPR050476">
    <property type="entry name" value="Insect_CytP450_Detox"/>
</dbReference>
<evidence type="ECO:0000256" key="1">
    <source>
        <dbReference type="ARBA" id="ARBA00001971"/>
    </source>
</evidence>
<keyword evidence="10 15" id="KW-0560">Oxidoreductase</keyword>
<comment type="cofactor">
    <cofactor evidence="1">
        <name>heme</name>
        <dbReference type="ChEBI" id="CHEBI:30413"/>
    </cofactor>
</comment>
<comment type="subcellular location">
    <subcellularLocation>
        <location evidence="3">Endoplasmic reticulum membrane</location>
        <topology evidence="3">Peripheral membrane protein</topology>
    </subcellularLocation>
    <subcellularLocation>
        <location evidence="2">Microsome membrane</location>
        <topology evidence="2">Peripheral membrane protein</topology>
    </subcellularLocation>
</comment>
<evidence type="ECO:0000256" key="11">
    <source>
        <dbReference type="ARBA" id="ARBA00023004"/>
    </source>
</evidence>
<evidence type="ECO:0000256" key="10">
    <source>
        <dbReference type="ARBA" id="ARBA00023002"/>
    </source>
</evidence>
<dbReference type="Proteomes" id="UP001153292">
    <property type="component" value="Chromosome 5"/>
</dbReference>
<dbReference type="InterPro" id="IPR001128">
    <property type="entry name" value="Cyt_P450"/>
</dbReference>
<dbReference type="CDD" id="cd11056">
    <property type="entry name" value="CYP6-like"/>
    <property type="match status" value="1"/>
</dbReference>
<evidence type="ECO:0000256" key="9">
    <source>
        <dbReference type="ARBA" id="ARBA00022848"/>
    </source>
</evidence>
<sequence length="504" mass="58545">MFLLLSLVVTIFIFTFAFIIGRYNERHWKKRGVIFDKRNNLIIGPYYEFLTGNRALFEIFGDMYTIHTLYRKYRDEPAVGFSTLFTPSLFVIDPKNVQYVMQGPMFIDRGIDYHKEDYLADNILFMSGVRWKLMRQKMTPLFTPIKLKNMYYIIEKRTQDFIQYLHKNPEKQKGNTFNTLSTFCCNAIGDAVFGVSYASTFISPFLDITRKAFSSNWWTDIRFTISSVSPTIFKALKITFFKQFEQFFIGAMKQVFRQREKEGVKRHDFADMCLSLQKSGVMKHEETGFQMQPTDELLAAQGFFFFTAGVEPTAAAVFGAMIEIGRHPEIQKRLQEEIDGAFDKNNGQLTYDAVMGLEYLDKVLTESLRTFPPIGFLTRRCTEETFLPVGNIKIDKGTKIYIPSYAYHHDPEFFEQPHVFDPERFSDDTKQRLGVIYQPFGFGGRICIGMRYAKLQVKSVLAHIIHHFDLKTVIGSGGIKFAKDQTQVRIKNVDVVYFPRKLIS</sequence>
<keyword evidence="13" id="KW-0472">Membrane</keyword>
<keyword evidence="9" id="KW-0492">Microsome</keyword>
<dbReference type="Gene3D" id="1.10.630.10">
    <property type="entry name" value="Cytochrome P450"/>
    <property type="match status" value="1"/>
</dbReference>
<keyword evidence="6 15" id="KW-0349">Heme</keyword>
<evidence type="ECO:0000313" key="16">
    <source>
        <dbReference type="EMBL" id="CAH0406223.1"/>
    </source>
</evidence>
<dbReference type="PROSITE" id="PS00086">
    <property type="entry name" value="CYTOCHROME_P450"/>
    <property type="match status" value="1"/>
</dbReference>
<dbReference type="InterPro" id="IPR017972">
    <property type="entry name" value="Cyt_P450_CS"/>
</dbReference>